<sequence length="806" mass="84927">MGRASILAAVGACLLCVAAGPASAQEELALERLILRSEIPGLPDRRIDLGERASRRYGVVIGNADYAHVNDLKNAVADAALVAGFLRDRGYEVLERTNLDKLGFEALLRRILRDVDKDTEVVFYFAGHGVQIGAHNFIIPVDARLDGAYDAPFEAVSLDSLIRILGARARLQMIILDSCRDNPFENAEAFVELRGEALPARSGFTTQTAPVNTMLAFSTSPGAVAFDGEGANSPFTGALVAGAAANPEAPVAEILAKVRKDVYRATDGRQVSWDSSTLVEPIYFDAARAYEVAVADGAAGSVSRGVAVAPVAQAEPPAAPGSIRLSARYDREVEIGAALFAGLKAEDVPASSLTLAEPPASGALASAPRQGPRRPLGVGAPLPDGGSLLFVSDADAAAAPQRFELAAPGGAIAVELTLTPDPCDAQAGDHLDPGGVGVAVYANEIDPQAATAACAAAVARSPGTARFHYQLGRARLAARDFPEARASFEKARDLGHARAWQALGDMIAREEAATGGRADLLAPEPALAHYAVGVEQGDPYAFYALGRQLLRYGETSGAREQGYQLMMRALEVGHTFAMNELGAFFLEQGSDHYDPDRALRYYAESAARDDIYGFNNLGLVYANGLGGVTPNGPQALEWFEKAAEAGHPYAPGNIARLHNAGQIGGGPNYAQAVRWYDRGLPRGDAWAGANAAWIIANRRPGGYQPWDAATRAAKTMVLRDAEAAAAARDVLSGLDGRALDGAAQALIDEMGEPLTVDGAFGPASEAAMARLTERLGAPTPPGDRKARLEALARLYWSTRPFRVDLF</sequence>
<feature type="chain" id="PRO_5011575828" evidence="1">
    <location>
        <begin position="25"/>
        <end position="806"/>
    </location>
</feature>
<dbReference type="STRING" id="89524.SAMN05444370_102402"/>
<dbReference type="Proteomes" id="UP000198703">
    <property type="component" value="Unassembled WGS sequence"/>
</dbReference>
<keyword evidence="4" id="KW-1185">Reference proteome</keyword>
<dbReference type="EMBL" id="FNQM01000002">
    <property type="protein sequence ID" value="SDZ98107.1"/>
    <property type="molecule type" value="Genomic_DNA"/>
</dbReference>
<dbReference type="GO" id="GO:0006508">
    <property type="term" value="P:proteolysis"/>
    <property type="evidence" value="ECO:0007669"/>
    <property type="project" value="InterPro"/>
</dbReference>
<proteinExistence type="predicted"/>
<dbReference type="AlphaFoldDB" id="A0A1H3XFC9"/>
<dbReference type="InterPro" id="IPR029030">
    <property type="entry name" value="Caspase-like_dom_sf"/>
</dbReference>
<dbReference type="Gene3D" id="3.40.50.1460">
    <property type="match status" value="1"/>
</dbReference>
<dbReference type="RefSeq" id="WP_093249389.1">
    <property type="nucleotide sequence ID" value="NZ_FNQM01000002.1"/>
</dbReference>
<dbReference type="Gene3D" id="1.25.40.10">
    <property type="entry name" value="Tetratricopeptide repeat domain"/>
    <property type="match status" value="2"/>
</dbReference>
<dbReference type="InterPro" id="IPR011990">
    <property type="entry name" value="TPR-like_helical_dom_sf"/>
</dbReference>
<dbReference type="PANTHER" id="PTHR22576:SF37">
    <property type="entry name" value="MUCOSA-ASSOCIATED LYMPHOID TISSUE LYMPHOMA TRANSLOCATION PROTEIN 1"/>
    <property type="match status" value="1"/>
</dbReference>
<name>A0A1H3XFC9_9RHOB</name>
<dbReference type="Pfam" id="PF00656">
    <property type="entry name" value="Peptidase_C14"/>
    <property type="match status" value="1"/>
</dbReference>
<dbReference type="PANTHER" id="PTHR22576">
    <property type="entry name" value="MUCOSA ASSOCIATED LYMPHOID TISSUE LYMPHOMA TRANSLOCATION PROTEIN 1/PARACASPASE"/>
    <property type="match status" value="1"/>
</dbReference>
<dbReference type="SUPFAM" id="SSF81901">
    <property type="entry name" value="HCP-like"/>
    <property type="match status" value="2"/>
</dbReference>
<dbReference type="GO" id="GO:0004197">
    <property type="term" value="F:cysteine-type endopeptidase activity"/>
    <property type="evidence" value="ECO:0007669"/>
    <property type="project" value="InterPro"/>
</dbReference>
<keyword evidence="1" id="KW-0732">Signal</keyword>
<gene>
    <name evidence="3" type="ORF">SAMN05444370_102402</name>
</gene>
<dbReference type="SUPFAM" id="SSF52129">
    <property type="entry name" value="Caspase-like"/>
    <property type="match status" value="1"/>
</dbReference>
<feature type="signal peptide" evidence="1">
    <location>
        <begin position="1"/>
        <end position="24"/>
    </location>
</feature>
<evidence type="ECO:0000313" key="3">
    <source>
        <dbReference type="EMBL" id="SDZ98107.1"/>
    </source>
</evidence>
<dbReference type="SMART" id="SM00671">
    <property type="entry name" value="SEL1"/>
    <property type="match status" value="4"/>
</dbReference>
<dbReference type="InterPro" id="IPR006597">
    <property type="entry name" value="Sel1-like"/>
</dbReference>
<dbReference type="Pfam" id="PF08238">
    <property type="entry name" value="Sel1"/>
    <property type="match status" value="3"/>
</dbReference>
<reference evidence="3 4" key="1">
    <citation type="submission" date="2016-10" db="EMBL/GenBank/DDBJ databases">
        <authorList>
            <person name="de Groot N.N."/>
        </authorList>
    </citation>
    <scope>NUCLEOTIDE SEQUENCE [LARGE SCALE GENOMIC DNA]</scope>
    <source>
        <strain evidence="3 4">DSM 15345</strain>
    </source>
</reference>
<dbReference type="InterPro" id="IPR001309">
    <property type="entry name" value="Pept_C14_p20"/>
</dbReference>
<evidence type="ECO:0000256" key="1">
    <source>
        <dbReference type="SAM" id="SignalP"/>
    </source>
</evidence>
<organism evidence="3 4">
    <name type="scientific">Rubrimonas cliftonensis</name>
    <dbReference type="NCBI Taxonomy" id="89524"/>
    <lineage>
        <taxon>Bacteria</taxon>
        <taxon>Pseudomonadati</taxon>
        <taxon>Pseudomonadota</taxon>
        <taxon>Alphaproteobacteria</taxon>
        <taxon>Rhodobacterales</taxon>
        <taxon>Paracoccaceae</taxon>
        <taxon>Rubrimonas</taxon>
    </lineage>
</organism>
<accession>A0A1H3XFC9</accession>
<protein>
    <submittedName>
        <fullName evidence="3">Sel1 repeat-containing protein</fullName>
    </submittedName>
</protein>
<dbReference type="InterPro" id="IPR011600">
    <property type="entry name" value="Pept_C14_caspase"/>
</dbReference>
<dbReference type="PROSITE" id="PS50208">
    <property type="entry name" value="CASPASE_P20"/>
    <property type="match status" value="1"/>
</dbReference>
<feature type="domain" description="Caspase family p20" evidence="2">
    <location>
        <begin position="54"/>
        <end position="183"/>
    </location>
</feature>
<evidence type="ECO:0000313" key="4">
    <source>
        <dbReference type="Proteomes" id="UP000198703"/>
    </source>
</evidence>
<evidence type="ECO:0000259" key="2">
    <source>
        <dbReference type="PROSITE" id="PS50208"/>
    </source>
</evidence>
<dbReference type="InterPro" id="IPR052039">
    <property type="entry name" value="Caspase-related_regulators"/>
</dbReference>